<gene>
    <name evidence="3" type="ordered locus">BLJ_0012</name>
</gene>
<evidence type="ECO:0000313" key="3">
    <source>
        <dbReference type="EMBL" id="ADG99511.1"/>
    </source>
</evidence>
<dbReference type="AlphaFoldDB" id="D6ZX65"/>
<keyword evidence="1" id="KW-0812">Transmembrane</keyword>
<dbReference type="Pfam" id="PF13240">
    <property type="entry name" value="Zn_Ribbon_1"/>
    <property type="match status" value="1"/>
</dbReference>
<feature type="domain" description="Zinc-ribbon" evidence="2">
    <location>
        <begin position="3"/>
        <end position="25"/>
    </location>
</feature>
<evidence type="ECO:0000313" key="4">
    <source>
        <dbReference type="Proteomes" id="UP000006740"/>
    </source>
</evidence>
<name>D6ZX65_BIFLJ</name>
<accession>D6ZX65</accession>
<keyword evidence="1" id="KW-0472">Membrane</keyword>
<sequence length="485" mass="52119">MAYCGHCGNRVDGPARFCPACGASVDSAPVATAPVPAASPAVPPASIPAPAVPASAVPPSIPAAPVAPSVYAASAAPQPAPTVPLPALPIPAPAAYQATDATAVLAPQRKSSKKLIAAFCALLATILVAALAFIIPNFTAVKAMLGFRPTNPLVVTFDAINSLSTLRSTKYELRTHSSTGDSLDARMSGMYSLGKTTNESSASFTSKTDEYATTFAWYKGAFAGKSVWHDDDPYYIYYPADQYEDDLRNGVGSDVADLILNVKDALVKNGAWDITGAEQTFYDQLDKMNDDGYSNDIDRVKGTKTSAEVKAEASKFIQQYFGVELEDKNVRSQLFPKTSSAKSAGNTQLSYQIDIKALSQHFVNYWISHEAQYPHLKSWVIQQIEDAGVDDAEDEYRQALDNVRNWDFGTDEEPEMPTITVDLNYGRKRLMNSIAISVSGKDEYGDSYNGSLSLTLSQQNAVSVDDPDLTDMVSKAKDNNGLDLS</sequence>
<protein>
    <recommendedName>
        <fullName evidence="2">Zinc-ribbon domain-containing protein</fullName>
    </recommendedName>
</protein>
<keyword evidence="1" id="KW-1133">Transmembrane helix</keyword>
<evidence type="ECO:0000259" key="2">
    <source>
        <dbReference type="Pfam" id="PF13240"/>
    </source>
</evidence>
<reference evidence="3 4" key="1">
    <citation type="journal article" date="2010" name="J. Bacteriol.">
        <title>Complete genome sequence of Bifidobacterium longum JDM301.</title>
        <authorList>
            <person name="Wei Y.X."/>
            <person name="Zhang Z.Y."/>
            <person name="Liu C."/>
            <person name="Zhu Y.Z."/>
            <person name="Zhu Y.Q."/>
            <person name="Zheng H."/>
            <person name="Zhao G.P."/>
            <person name="Wang S."/>
            <person name="Guo X.K."/>
        </authorList>
    </citation>
    <scope>NUCLEOTIDE SEQUENCE [LARGE SCALE GENOMIC DNA]</scope>
    <source>
        <strain evidence="3 4">JDM301</strain>
    </source>
</reference>
<dbReference type="KEGG" id="bll:BLJ_0012"/>
<evidence type="ECO:0000256" key="1">
    <source>
        <dbReference type="SAM" id="Phobius"/>
    </source>
</evidence>
<dbReference type="InterPro" id="IPR026870">
    <property type="entry name" value="Zinc_ribbon_dom"/>
</dbReference>
<dbReference type="HOGENOM" id="CLU_562212_0_0_11"/>
<organism evidence="3 4">
    <name type="scientific">Bifidobacterium longum subsp. longum (strain JDM301)</name>
    <dbReference type="NCBI Taxonomy" id="759350"/>
    <lineage>
        <taxon>Bacteria</taxon>
        <taxon>Bacillati</taxon>
        <taxon>Actinomycetota</taxon>
        <taxon>Actinomycetes</taxon>
        <taxon>Bifidobacteriales</taxon>
        <taxon>Bifidobacteriaceae</taxon>
        <taxon>Bifidobacterium</taxon>
    </lineage>
</organism>
<dbReference type="EMBL" id="CP002010">
    <property type="protein sequence ID" value="ADG99511.1"/>
    <property type="molecule type" value="Genomic_DNA"/>
</dbReference>
<feature type="transmembrane region" description="Helical" evidence="1">
    <location>
        <begin position="115"/>
        <end position="135"/>
    </location>
</feature>
<dbReference type="Proteomes" id="UP000006740">
    <property type="component" value="Chromosome"/>
</dbReference>
<proteinExistence type="predicted"/>